<dbReference type="EMBL" id="JACIDN010000008">
    <property type="protein sequence ID" value="MBB3904772.1"/>
    <property type="molecule type" value="Genomic_DNA"/>
</dbReference>
<protein>
    <submittedName>
        <fullName evidence="2">Uncharacterized protein</fullName>
    </submittedName>
</protein>
<reference evidence="1" key="4">
    <citation type="submission" date="2023-01" db="EMBL/GenBank/DDBJ databases">
        <title>Draft genome sequence of Methylobacterium brachythecii strain NBRC 107710.</title>
        <authorList>
            <person name="Sun Q."/>
            <person name="Mori K."/>
        </authorList>
    </citation>
    <scope>NUCLEOTIDE SEQUENCE</scope>
    <source>
        <strain evidence="1">NBRC 107710</strain>
    </source>
</reference>
<comment type="caution">
    <text evidence="2">The sequence shown here is derived from an EMBL/GenBank/DDBJ whole genome shotgun (WGS) entry which is preliminary data.</text>
</comment>
<reference evidence="1" key="1">
    <citation type="journal article" date="2014" name="Int. J. Syst. Evol. Microbiol.">
        <title>Complete genome of a new Firmicutes species belonging to the dominant human colonic microbiota ('Ruminococcus bicirculans') reveals two chromosomes and a selective capacity to utilize plant glucans.</title>
        <authorList>
            <consortium name="NISC Comparative Sequencing Program"/>
            <person name="Wegmann U."/>
            <person name="Louis P."/>
            <person name="Goesmann A."/>
            <person name="Henrissat B."/>
            <person name="Duncan S.H."/>
            <person name="Flint H.J."/>
        </authorList>
    </citation>
    <scope>NUCLEOTIDE SEQUENCE</scope>
    <source>
        <strain evidence="1">NBRC 107710</strain>
    </source>
</reference>
<accession>A0A7W6ART9</accession>
<reference evidence="4" key="2">
    <citation type="journal article" date="2019" name="Int. J. Syst. Evol. Microbiol.">
        <title>The Global Catalogue of Microorganisms (GCM) 10K type strain sequencing project: providing services to taxonomists for standard genome sequencing and annotation.</title>
        <authorList>
            <consortium name="The Broad Institute Genomics Platform"/>
            <consortium name="The Broad Institute Genome Sequencing Center for Infectious Disease"/>
            <person name="Wu L."/>
            <person name="Ma J."/>
        </authorList>
    </citation>
    <scope>NUCLEOTIDE SEQUENCE [LARGE SCALE GENOMIC DNA]</scope>
    <source>
        <strain evidence="4">NBRC 107710</strain>
    </source>
</reference>
<evidence type="ECO:0000313" key="3">
    <source>
        <dbReference type="Proteomes" id="UP000517759"/>
    </source>
</evidence>
<dbReference type="Proteomes" id="UP001156881">
    <property type="component" value="Unassembled WGS sequence"/>
</dbReference>
<name>A0A7W6ART9_9HYPH</name>
<evidence type="ECO:0000313" key="4">
    <source>
        <dbReference type="Proteomes" id="UP001156881"/>
    </source>
</evidence>
<dbReference type="RefSeq" id="WP_183508878.1">
    <property type="nucleotide sequence ID" value="NZ_BSPG01000024.1"/>
</dbReference>
<evidence type="ECO:0000313" key="1">
    <source>
        <dbReference type="EMBL" id="GLS45550.1"/>
    </source>
</evidence>
<dbReference type="Proteomes" id="UP000517759">
    <property type="component" value="Unassembled WGS sequence"/>
</dbReference>
<gene>
    <name evidence="1" type="ORF">GCM10007884_35410</name>
    <name evidence="2" type="ORF">GGR33_004295</name>
</gene>
<dbReference type="EMBL" id="BSPG01000024">
    <property type="protein sequence ID" value="GLS45550.1"/>
    <property type="molecule type" value="Genomic_DNA"/>
</dbReference>
<keyword evidence="4" id="KW-1185">Reference proteome</keyword>
<evidence type="ECO:0000313" key="2">
    <source>
        <dbReference type="EMBL" id="MBB3904772.1"/>
    </source>
</evidence>
<reference evidence="2 3" key="3">
    <citation type="submission" date="2020-08" db="EMBL/GenBank/DDBJ databases">
        <title>Genomic Encyclopedia of Type Strains, Phase IV (KMG-IV): sequencing the most valuable type-strain genomes for metagenomic binning, comparative biology and taxonomic classification.</title>
        <authorList>
            <person name="Goeker M."/>
        </authorList>
    </citation>
    <scope>NUCLEOTIDE SEQUENCE [LARGE SCALE GENOMIC DNA]</scope>
    <source>
        <strain evidence="2 3">DSM 24105</strain>
    </source>
</reference>
<sequence length="93" mass="10532">MPEHSSYRLNNPSDETLIHLTNALRSLDRWRAAMQPMFDKAFNDLKAEGHLSTTFADALDDFGNYVLSKASEVRAERKRLGIGVPKKLPPAKY</sequence>
<organism evidence="2 3">
    <name type="scientific">Methylobacterium brachythecii</name>
    <dbReference type="NCBI Taxonomy" id="1176177"/>
    <lineage>
        <taxon>Bacteria</taxon>
        <taxon>Pseudomonadati</taxon>
        <taxon>Pseudomonadota</taxon>
        <taxon>Alphaproteobacteria</taxon>
        <taxon>Hyphomicrobiales</taxon>
        <taxon>Methylobacteriaceae</taxon>
        <taxon>Methylobacterium</taxon>
    </lineage>
</organism>
<dbReference type="AlphaFoldDB" id="A0A7W6ART9"/>
<proteinExistence type="predicted"/>